<dbReference type="EMBL" id="FO203522">
    <property type="protein sequence ID" value="CCO24110.1"/>
    <property type="molecule type" value="Genomic_DNA"/>
</dbReference>
<organism evidence="2 3">
    <name type="scientific">Maridesulfovibrio hydrothermalis AM13 = DSM 14728</name>
    <dbReference type="NCBI Taxonomy" id="1121451"/>
    <lineage>
        <taxon>Bacteria</taxon>
        <taxon>Pseudomonadati</taxon>
        <taxon>Thermodesulfobacteriota</taxon>
        <taxon>Desulfovibrionia</taxon>
        <taxon>Desulfovibrionales</taxon>
        <taxon>Desulfovibrionaceae</taxon>
        <taxon>Maridesulfovibrio</taxon>
    </lineage>
</organism>
<evidence type="ECO:0000313" key="3">
    <source>
        <dbReference type="Proteomes" id="UP000010808"/>
    </source>
</evidence>
<dbReference type="Proteomes" id="UP000010808">
    <property type="component" value="Chromosome"/>
</dbReference>
<dbReference type="SUPFAM" id="SSF51735">
    <property type="entry name" value="NAD(P)-binding Rossmann-fold domains"/>
    <property type="match status" value="1"/>
</dbReference>
<dbReference type="PANTHER" id="PTHR43245">
    <property type="entry name" value="BIFUNCTIONAL POLYMYXIN RESISTANCE PROTEIN ARNA"/>
    <property type="match status" value="1"/>
</dbReference>
<gene>
    <name evidence="2" type="ORF">DESAM_21837</name>
</gene>
<feature type="domain" description="NAD-dependent epimerase/dehydratase" evidence="1">
    <location>
        <begin position="7"/>
        <end position="248"/>
    </location>
</feature>
<dbReference type="InterPro" id="IPR036291">
    <property type="entry name" value="NAD(P)-bd_dom_sf"/>
</dbReference>
<dbReference type="Gene3D" id="3.90.25.10">
    <property type="entry name" value="UDP-galactose 4-epimerase, domain 1"/>
    <property type="match status" value="1"/>
</dbReference>
<evidence type="ECO:0000313" key="2">
    <source>
        <dbReference type="EMBL" id="CCO24110.1"/>
    </source>
</evidence>
<keyword evidence="3" id="KW-1185">Reference proteome</keyword>
<dbReference type="AlphaFoldDB" id="L0RD34"/>
<dbReference type="Gene3D" id="3.40.50.720">
    <property type="entry name" value="NAD(P)-binding Rossmann-like Domain"/>
    <property type="match status" value="1"/>
</dbReference>
<protein>
    <submittedName>
        <fullName evidence="2">NAD-dependent epimerase/dehydratase</fullName>
    </submittedName>
</protein>
<dbReference type="PANTHER" id="PTHR43245:SF13">
    <property type="entry name" value="UDP-D-APIOSE_UDP-D-XYLOSE SYNTHASE 2"/>
    <property type="match status" value="1"/>
</dbReference>
<dbReference type="OrthoDB" id="9801785at2"/>
<proteinExistence type="predicted"/>
<evidence type="ECO:0000259" key="1">
    <source>
        <dbReference type="Pfam" id="PF01370"/>
    </source>
</evidence>
<dbReference type="HOGENOM" id="CLU_007383_1_7_7"/>
<dbReference type="Pfam" id="PF01370">
    <property type="entry name" value="Epimerase"/>
    <property type="match status" value="1"/>
</dbReference>
<dbReference type="STRING" id="1121451.DESAM_21837"/>
<dbReference type="eggNOG" id="COG1087">
    <property type="taxonomic scope" value="Bacteria"/>
</dbReference>
<dbReference type="InterPro" id="IPR050177">
    <property type="entry name" value="Lipid_A_modif_metabolic_enz"/>
</dbReference>
<accession>L0RD34</accession>
<name>L0RD34_9BACT</name>
<dbReference type="KEGG" id="dhy:DESAM_21837"/>
<sequence>MNKSTCLVTGCAGFIGSHLTRSLLDAGYGVVGVDNFFTGYAHNMDGFIDHHRFKFYEASITEKGLLERLKNENPELDAIFQLAAIVSVPYSVEHAELTMEVNFEANARMIASAQRLGISTFVFAGSAAEYGEENRLPVREEYADEATQLSPYGVAKYKSSSLIEKGGFGCSLRFFNIFGPRQDPTSQYSGVISKFVDFGLAGKNMVIFGDGEQTRDFLYVSDVVTSYFIAAGFDKQGRGPLSGVYNVGTGNTTSVRELAVTVARLTAAPDKIIYKQERVGDIKHSCADVSKISASGFKAEISFEKGLEKTIEWAESQQ</sequence>
<reference evidence="2 3" key="1">
    <citation type="submission" date="2012-10" db="EMBL/GenBank/DDBJ databases">
        <authorList>
            <person name="Genoscope - CEA"/>
        </authorList>
    </citation>
    <scope>NUCLEOTIDE SEQUENCE [LARGE SCALE GENOMIC DNA]</scope>
    <source>
        <strain evidence="3">AM13 / DSM 14728</strain>
    </source>
</reference>
<dbReference type="RefSeq" id="WP_015336711.1">
    <property type="nucleotide sequence ID" value="NC_020055.1"/>
</dbReference>
<dbReference type="PATRIC" id="fig|1121451.3.peg.2068"/>
<dbReference type="InterPro" id="IPR001509">
    <property type="entry name" value="Epimerase_deHydtase"/>
</dbReference>